<proteinExistence type="predicted"/>
<name>A0A948TMJ9_9BACT</name>
<dbReference type="Pfam" id="PF12954">
    <property type="entry name" value="DUF3843"/>
    <property type="match status" value="1"/>
</dbReference>
<evidence type="ECO:0000313" key="1">
    <source>
        <dbReference type="EMBL" id="MBU3856163.1"/>
    </source>
</evidence>
<gene>
    <name evidence="1" type="ORF">H9928_06355</name>
</gene>
<reference evidence="1" key="2">
    <citation type="submission" date="2021-04" db="EMBL/GenBank/DDBJ databases">
        <authorList>
            <person name="Gilroy R."/>
        </authorList>
    </citation>
    <scope>NUCLEOTIDE SEQUENCE</scope>
    <source>
        <strain evidence="1">8470</strain>
    </source>
</reference>
<organism evidence="1 2">
    <name type="scientific">Candidatus Phocaeicola excrementipullorum</name>
    <dbReference type="NCBI Taxonomy" id="2838731"/>
    <lineage>
        <taxon>Bacteria</taxon>
        <taxon>Pseudomonadati</taxon>
        <taxon>Bacteroidota</taxon>
        <taxon>Bacteroidia</taxon>
        <taxon>Bacteroidales</taxon>
        <taxon>Bacteroidaceae</taxon>
        <taxon>Phocaeicola</taxon>
    </lineage>
</organism>
<dbReference type="InterPro" id="IPR024214">
    <property type="entry name" value="DUF3843"/>
</dbReference>
<evidence type="ECO:0000313" key="2">
    <source>
        <dbReference type="Proteomes" id="UP000784286"/>
    </source>
</evidence>
<protein>
    <submittedName>
        <fullName evidence="1">DUF3843 family protein</fullName>
    </submittedName>
</protein>
<dbReference type="EMBL" id="JAHLFJ010000059">
    <property type="protein sequence ID" value="MBU3856163.1"/>
    <property type="molecule type" value="Genomic_DNA"/>
</dbReference>
<sequence>MKKQHIFLNDWLDIHPYINALPSDFYFVKLANRLFEELDERTPEDVRTNIALFVAAYLEDVISGLGLWNAFVEGHRRLYGRNLPFYDAGGNYECGCINVEDVRFIIWYTCQKKMKRGIYLDPLSVEVSAEADKLYGILDEVYDDAPENPLLENFFGSFDGKEDALRKLDWLFGLTYLTCPSMSAYVDDISFADKLIVPAGPLALFLHEWIDLLAGENNAVWKQVEGLYWKEPEIPEDVRARNEEMYRNFVEGTNGRRIVYLDGYDGLKAFLTGVLKWPDDEGHTLPQMKQSRNFVLMAEPEKGILLAKDVCEYIADPLNPIYNKAEAERHAFRLLVEETLCPPDLLAYCIGNGYLSDASYPRVGRKELVAGNADFIARCFLLYYYRGD</sequence>
<dbReference type="Proteomes" id="UP000784286">
    <property type="component" value="Unassembled WGS sequence"/>
</dbReference>
<comment type="caution">
    <text evidence="1">The sequence shown here is derived from an EMBL/GenBank/DDBJ whole genome shotgun (WGS) entry which is preliminary data.</text>
</comment>
<reference evidence="1" key="1">
    <citation type="journal article" date="2021" name="PeerJ">
        <title>Extensive microbial diversity within the chicken gut microbiome revealed by metagenomics and culture.</title>
        <authorList>
            <person name="Gilroy R."/>
            <person name="Ravi A."/>
            <person name="Getino M."/>
            <person name="Pursley I."/>
            <person name="Horton D.L."/>
            <person name="Alikhan N.F."/>
            <person name="Baker D."/>
            <person name="Gharbi K."/>
            <person name="Hall N."/>
            <person name="Watson M."/>
            <person name="Adriaenssens E.M."/>
            <person name="Foster-Nyarko E."/>
            <person name="Jarju S."/>
            <person name="Secka A."/>
            <person name="Antonio M."/>
            <person name="Oren A."/>
            <person name="Chaudhuri R.R."/>
            <person name="La Ragione R."/>
            <person name="Hildebrand F."/>
            <person name="Pallen M.J."/>
        </authorList>
    </citation>
    <scope>NUCLEOTIDE SEQUENCE</scope>
    <source>
        <strain evidence="1">8470</strain>
    </source>
</reference>
<accession>A0A948TMJ9</accession>
<dbReference type="AlphaFoldDB" id="A0A948TMJ9"/>